<dbReference type="GeneID" id="103610933"/>
<proteinExistence type="predicted"/>
<dbReference type="Pfam" id="PF00095">
    <property type="entry name" value="WAP"/>
    <property type="match status" value="1"/>
</dbReference>
<gene>
    <name evidence="4" type="primary">LOC103610933</name>
</gene>
<keyword evidence="3" id="KW-1185">Reference proteome</keyword>
<dbReference type="Proteomes" id="UP000694923">
    <property type="component" value="Unplaced"/>
</dbReference>
<dbReference type="Gene3D" id="4.10.75.10">
    <property type="entry name" value="Elafin-like"/>
    <property type="match status" value="1"/>
</dbReference>
<feature type="signal peptide" evidence="1">
    <location>
        <begin position="1"/>
        <end position="20"/>
    </location>
</feature>
<evidence type="ECO:0000313" key="4">
    <source>
        <dbReference type="RefSeq" id="XP_008593212.1"/>
    </source>
</evidence>
<feature type="domain" description="WAP" evidence="2">
    <location>
        <begin position="35"/>
        <end position="80"/>
    </location>
</feature>
<reference evidence="4" key="1">
    <citation type="submission" date="2025-08" db="UniProtKB">
        <authorList>
            <consortium name="RefSeq"/>
        </authorList>
    </citation>
    <scope>IDENTIFICATION</scope>
</reference>
<evidence type="ECO:0000259" key="2">
    <source>
        <dbReference type="PROSITE" id="PS51390"/>
    </source>
</evidence>
<evidence type="ECO:0000313" key="3">
    <source>
        <dbReference type="Proteomes" id="UP000694923"/>
    </source>
</evidence>
<dbReference type="PROSITE" id="PS51390">
    <property type="entry name" value="WAP"/>
    <property type="match status" value="1"/>
</dbReference>
<organism evidence="3 4">
    <name type="scientific">Galeopterus variegatus</name>
    <name type="common">Malayan flying lemur</name>
    <name type="synonym">Cynocephalus variegatus</name>
    <dbReference type="NCBI Taxonomy" id="482537"/>
    <lineage>
        <taxon>Eukaryota</taxon>
        <taxon>Metazoa</taxon>
        <taxon>Chordata</taxon>
        <taxon>Craniata</taxon>
        <taxon>Vertebrata</taxon>
        <taxon>Euteleostomi</taxon>
        <taxon>Mammalia</taxon>
        <taxon>Eutheria</taxon>
        <taxon>Euarchontoglires</taxon>
        <taxon>Dermoptera</taxon>
        <taxon>Cynocephalidae</taxon>
        <taxon>Galeopterus</taxon>
    </lineage>
</organism>
<feature type="chain" id="PRO_5047475636" evidence="1">
    <location>
        <begin position="21"/>
        <end position="80"/>
    </location>
</feature>
<dbReference type="InterPro" id="IPR008197">
    <property type="entry name" value="WAP_dom"/>
</dbReference>
<accession>A0ABM0SK21</accession>
<keyword evidence="1" id="KW-0732">Signal</keyword>
<dbReference type="RefSeq" id="XP_008593212.1">
    <property type="nucleotide sequence ID" value="XM_008594990.1"/>
</dbReference>
<evidence type="ECO:0000256" key="1">
    <source>
        <dbReference type="SAM" id="SignalP"/>
    </source>
</evidence>
<protein>
    <submittedName>
        <fullName evidence="4">WAP four-disulfide core domain protein 10A-like</fullName>
    </submittedName>
</protein>
<dbReference type="InterPro" id="IPR036645">
    <property type="entry name" value="Elafin-like_sf"/>
</dbReference>
<name>A0ABM0SK21_GALVR</name>
<sequence>MLSKALILILLLSALLEVHAGTRSRSHRSTQRPELSLEVKVCEKRPNFYRCKYHCESHKDCQANNICCLTFCGNVCMSLL</sequence>